<proteinExistence type="predicted"/>
<dbReference type="SUPFAM" id="SSF51430">
    <property type="entry name" value="NAD(P)-linked oxidoreductase"/>
    <property type="match status" value="1"/>
</dbReference>
<evidence type="ECO:0000313" key="1">
    <source>
        <dbReference type="EMBL" id="OMO54964.1"/>
    </source>
</evidence>
<gene>
    <name evidence="1" type="ORF">COLO4_36289</name>
</gene>
<comment type="caution">
    <text evidence="1">The sequence shown here is derived from an EMBL/GenBank/DDBJ whole genome shotgun (WGS) entry which is preliminary data.</text>
</comment>
<sequence>MAQKRAIFVDGAKRVDSCSKKQKSHDPSNELSSRLIELDVLVIKPIIETSVSQAAKVDSTDADSPNYSPNYSPEHVITTNGEIAQSSSQVTISPGFSPSIFLNDDDVNEITELLASNQSNGAAASTWKDVDDVHFSNDFGGVEKNNEVVGNPAIISIDVNSAPLVDSKANISTVEAVKLNLPTGWDDFSLIRKCNFLESFIANALSHFDTAFIYKTEQPLGEAIVQAISVGLIKSREELFITSNLWCSDAHGGLVLPALRRSLE</sequence>
<dbReference type="EMBL" id="AWUE01023086">
    <property type="protein sequence ID" value="OMO54964.1"/>
    <property type="molecule type" value="Genomic_DNA"/>
</dbReference>
<name>A0A1R3GA57_9ROSI</name>
<dbReference type="InterPro" id="IPR020471">
    <property type="entry name" value="AKR"/>
</dbReference>
<reference evidence="2" key="1">
    <citation type="submission" date="2013-09" db="EMBL/GenBank/DDBJ databases">
        <title>Corchorus olitorius genome sequencing.</title>
        <authorList>
            <person name="Alam M."/>
            <person name="Haque M.S."/>
            <person name="Islam M.S."/>
            <person name="Emdad E.M."/>
            <person name="Islam M.M."/>
            <person name="Ahmed B."/>
            <person name="Halim A."/>
            <person name="Hossen Q.M.M."/>
            <person name="Hossain M.Z."/>
            <person name="Ahmed R."/>
            <person name="Khan M.M."/>
            <person name="Islam R."/>
            <person name="Rashid M.M."/>
            <person name="Khan S.A."/>
            <person name="Rahman M.S."/>
            <person name="Alam M."/>
            <person name="Yahiya A.S."/>
            <person name="Khan M.S."/>
            <person name="Azam M.S."/>
            <person name="Haque T."/>
            <person name="Lashkar M.Z.H."/>
            <person name="Akhand A.I."/>
            <person name="Morshed G."/>
            <person name="Roy S."/>
            <person name="Uddin K.S."/>
            <person name="Rabeya T."/>
            <person name="Hossain A.S."/>
            <person name="Chowdhury A."/>
            <person name="Snigdha A.R."/>
            <person name="Mortoza M.S."/>
            <person name="Matin S.A."/>
            <person name="Hoque S.M.E."/>
            <person name="Islam M.K."/>
            <person name="Roy D.K."/>
            <person name="Haider R."/>
            <person name="Moosa M.M."/>
            <person name="Elias S.M."/>
            <person name="Hasan A.M."/>
            <person name="Jahan S."/>
            <person name="Shafiuddin M."/>
            <person name="Mahmood N."/>
            <person name="Shommy N.S."/>
        </authorList>
    </citation>
    <scope>NUCLEOTIDE SEQUENCE [LARGE SCALE GENOMIC DNA]</scope>
    <source>
        <strain evidence="2">cv. O-4</strain>
    </source>
</reference>
<dbReference type="PANTHER" id="PTHR11732">
    <property type="entry name" value="ALDO/KETO REDUCTASE"/>
    <property type="match status" value="1"/>
</dbReference>
<dbReference type="AlphaFoldDB" id="A0A1R3GA57"/>
<dbReference type="Gene3D" id="3.20.20.100">
    <property type="entry name" value="NADP-dependent oxidoreductase domain"/>
    <property type="match status" value="1"/>
</dbReference>
<accession>A0A1R3GA57</accession>
<dbReference type="OrthoDB" id="416253at2759"/>
<keyword evidence="2" id="KW-1185">Reference proteome</keyword>
<evidence type="ECO:0000313" key="2">
    <source>
        <dbReference type="Proteomes" id="UP000187203"/>
    </source>
</evidence>
<protein>
    <submittedName>
        <fullName evidence="1">Aldo/keto reductase</fullName>
    </submittedName>
</protein>
<dbReference type="GO" id="GO:0016491">
    <property type="term" value="F:oxidoreductase activity"/>
    <property type="evidence" value="ECO:0007669"/>
    <property type="project" value="InterPro"/>
</dbReference>
<dbReference type="Proteomes" id="UP000187203">
    <property type="component" value="Unassembled WGS sequence"/>
</dbReference>
<organism evidence="1 2">
    <name type="scientific">Corchorus olitorius</name>
    <dbReference type="NCBI Taxonomy" id="93759"/>
    <lineage>
        <taxon>Eukaryota</taxon>
        <taxon>Viridiplantae</taxon>
        <taxon>Streptophyta</taxon>
        <taxon>Embryophyta</taxon>
        <taxon>Tracheophyta</taxon>
        <taxon>Spermatophyta</taxon>
        <taxon>Magnoliopsida</taxon>
        <taxon>eudicotyledons</taxon>
        <taxon>Gunneridae</taxon>
        <taxon>Pentapetalae</taxon>
        <taxon>rosids</taxon>
        <taxon>malvids</taxon>
        <taxon>Malvales</taxon>
        <taxon>Malvaceae</taxon>
        <taxon>Grewioideae</taxon>
        <taxon>Apeibeae</taxon>
        <taxon>Corchorus</taxon>
    </lineage>
</organism>
<dbReference type="STRING" id="93759.A0A1R3GA57"/>
<dbReference type="InterPro" id="IPR036812">
    <property type="entry name" value="NAD(P)_OxRdtase_dom_sf"/>
</dbReference>